<keyword evidence="3" id="KW-1185">Reference proteome</keyword>
<name>A0A9Q0MTT4_9DIPT</name>
<dbReference type="EMBL" id="WJQU01000003">
    <property type="protein sequence ID" value="KAJ6636950.1"/>
    <property type="molecule type" value="Genomic_DNA"/>
</dbReference>
<accession>A0A9Q0MTT4</accession>
<feature type="domain" description="RAP" evidence="1">
    <location>
        <begin position="579"/>
        <end position="636"/>
    </location>
</feature>
<proteinExistence type="predicted"/>
<dbReference type="GO" id="GO:0016301">
    <property type="term" value="F:kinase activity"/>
    <property type="evidence" value="ECO:0007669"/>
    <property type="project" value="UniProtKB-KW"/>
</dbReference>
<evidence type="ECO:0000313" key="3">
    <source>
        <dbReference type="Proteomes" id="UP001151699"/>
    </source>
</evidence>
<keyword evidence="2" id="KW-0418">Kinase</keyword>
<comment type="caution">
    <text evidence="2">The sequence shown here is derived from an EMBL/GenBank/DDBJ whole genome shotgun (WGS) entry which is preliminary data.</text>
</comment>
<gene>
    <name evidence="2" type="primary">FASTKD5</name>
    <name evidence="2" type="ORF">Bhyg_09676</name>
</gene>
<dbReference type="InterPro" id="IPR013584">
    <property type="entry name" value="RAP"/>
</dbReference>
<dbReference type="SMART" id="SM00952">
    <property type="entry name" value="RAP"/>
    <property type="match status" value="1"/>
</dbReference>
<dbReference type="PROSITE" id="PS51286">
    <property type="entry name" value="RAP"/>
    <property type="match status" value="1"/>
</dbReference>
<organism evidence="2 3">
    <name type="scientific">Pseudolycoriella hygida</name>
    <dbReference type="NCBI Taxonomy" id="35572"/>
    <lineage>
        <taxon>Eukaryota</taxon>
        <taxon>Metazoa</taxon>
        <taxon>Ecdysozoa</taxon>
        <taxon>Arthropoda</taxon>
        <taxon>Hexapoda</taxon>
        <taxon>Insecta</taxon>
        <taxon>Pterygota</taxon>
        <taxon>Neoptera</taxon>
        <taxon>Endopterygota</taxon>
        <taxon>Diptera</taxon>
        <taxon>Nematocera</taxon>
        <taxon>Sciaroidea</taxon>
        <taxon>Sciaridae</taxon>
        <taxon>Pseudolycoriella</taxon>
    </lineage>
</organism>
<dbReference type="OrthoDB" id="10064757at2759"/>
<keyword evidence="2" id="KW-0808">Transferase</keyword>
<protein>
    <submittedName>
        <fullName evidence="2">FAST kinase domain-containing protein 5, mitochondrial</fullName>
    </submittedName>
</protein>
<evidence type="ECO:0000313" key="2">
    <source>
        <dbReference type="EMBL" id="KAJ6636950.1"/>
    </source>
</evidence>
<evidence type="ECO:0000259" key="1">
    <source>
        <dbReference type="PROSITE" id="PS51286"/>
    </source>
</evidence>
<sequence>MFYTRKCFHICKRLFKLPNGSSFIRKSTENRQFRTSAAVSKLYTSSENAFAHGILEQNARCHVLRGEQNIESDSKYAKVDVSRNWSNCNTADVLEHLHLIIRYCNINGLSITDERFDEFVDACTERCFEFTDNELIKSLQILSKYSQTHHSQSRNFVEIWNALDDACVQRIDQWDFDKTLYVCDHWYILHLGGINKFNVNATRKIGRKLRKIPPHQLLQMMFYINVLRSPAVHDMIDFEINLFRSIDQLSLNEISVMCIGFFKTQTKVHNPELVGKIIQRLISEIDTVQDIPLSCILKTLRYSAVIKHVDLIEKLMEAVNVQIHRLNTYSCLHLALLGTNLHICHQNLIEQVILRFVTHIKSIRIKDFERIANVIGFFDFETESKIENELCRGILTELKNRIDEITNHPKCFSLCINFLTMKGYYDEEMINVIFGQQFLLHAYSNLYLFGKELFSLDAFTKINLKDTYRGNQLSEKSRQYLGKMKTLYVPDRNRNNKISATDLILLEVKEATEKLIGHCTLTHALPHHDRADVIFVYNKITKATIDVTQNFPEIYTGVIIDRSMLIKGIDASPSDVEAINIIIGGWNHFVRHTNKLTGPLKLKLEQSKLLGLQPILIPWFEWQRLLDVERTHYIEHKIYAVLQGKSLF</sequence>
<reference evidence="2" key="1">
    <citation type="submission" date="2022-07" db="EMBL/GenBank/DDBJ databases">
        <authorList>
            <person name="Trinca V."/>
            <person name="Uliana J.V.C."/>
            <person name="Torres T.T."/>
            <person name="Ward R.J."/>
            <person name="Monesi N."/>
        </authorList>
    </citation>
    <scope>NUCLEOTIDE SEQUENCE</scope>
    <source>
        <strain evidence="2">HSMRA1968</strain>
        <tissue evidence="2">Whole embryos</tissue>
    </source>
</reference>
<dbReference type="Proteomes" id="UP001151699">
    <property type="component" value="Chromosome X"/>
</dbReference>
<dbReference type="AlphaFoldDB" id="A0A9Q0MTT4"/>